<dbReference type="Proteomes" id="UP000689195">
    <property type="component" value="Unassembled WGS sequence"/>
</dbReference>
<feature type="region of interest" description="Disordered" evidence="1">
    <location>
        <begin position="113"/>
        <end position="134"/>
    </location>
</feature>
<accession>A0A8S1W805</accession>
<evidence type="ECO:0000313" key="3">
    <source>
        <dbReference type="Proteomes" id="UP000689195"/>
    </source>
</evidence>
<name>A0A8S1W805_9CILI</name>
<evidence type="ECO:0000256" key="1">
    <source>
        <dbReference type="SAM" id="MobiDB-lite"/>
    </source>
</evidence>
<sequence length="318" mass="37907">MFKLWQIYWIFIKNKWGITTQRNQILKKAKDLKKIKSYWKCYYFHLFIQNGSYQKMEKENASSQIIQELNNLKKTCSFVICQLITKCSTYQITYENSLELQKGVTNEYSHTIYTQQTSSNPKEPRPFDPSPVRPKSRHLIENLGYVKNGNEQFSEQQQQQMSRESQIELKRLGRQKAFQKTVEMCSNKSQNVLQNSQDEEVLMNESVHRIQQSNQKVARKSSIQQYLEKIFRNVECVNKKENNIKPLSIFNEEINKSKSKYHFRSNSQLYLTNYQSQLVPYYEQIRTTTNSSYYNNKKYSIKPLGMIKNKNKVIKVKK</sequence>
<dbReference type="AlphaFoldDB" id="A0A8S1W805"/>
<dbReference type="EMBL" id="CAJJDO010000085">
    <property type="protein sequence ID" value="CAD8185501.1"/>
    <property type="molecule type" value="Genomic_DNA"/>
</dbReference>
<reference evidence="2" key="1">
    <citation type="submission" date="2021-01" db="EMBL/GenBank/DDBJ databases">
        <authorList>
            <consortium name="Genoscope - CEA"/>
            <person name="William W."/>
        </authorList>
    </citation>
    <scope>NUCLEOTIDE SEQUENCE</scope>
</reference>
<organism evidence="2 3">
    <name type="scientific">Paramecium pentaurelia</name>
    <dbReference type="NCBI Taxonomy" id="43138"/>
    <lineage>
        <taxon>Eukaryota</taxon>
        <taxon>Sar</taxon>
        <taxon>Alveolata</taxon>
        <taxon>Ciliophora</taxon>
        <taxon>Intramacronucleata</taxon>
        <taxon>Oligohymenophorea</taxon>
        <taxon>Peniculida</taxon>
        <taxon>Parameciidae</taxon>
        <taxon>Paramecium</taxon>
    </lineage>
</organism>
<dbReference type="OrthoDB" id="304993at2759"/>
<keyword evidence="3" id="KW-1185">Reference proteome</keyword>
<gene>
    <name evidence="2" type="ORF">PPENT_87.1.T0850116</name>
</gene>
<protein>
    <submittedName>
        <fullName evidence="2">Uncharacterized protein</fullName>
    </submittedName>
</protein>
<proteinExistence type="predicted"/>
<evidence type="ECO:0000313" key="2">
    <source>
        <dbReference type="EMBL" id="CAD8185501.1"/>
    </source>
</evidence>
<comment type="caution">
    <text evidence="2">The sequence shown here is derived from an EMBL/GenBank/DDBJ whole genome shotgun (WGS) entry which is preliminary data.</text>
</comment>